<organism evidence="2 3">
    <name type="scientific">Aeromonas hydrophila</name>
    <dbReference type="NCBI Taxonomy" id="644"/>
    <lineage>
        <taxon>Bacteria</taxon>
        <taxon>Pseudomonadati</taxon>
        <taxon>Pseudomonadota</taxon>
        <taxon>Gammaproteobacteria</taxon>
        <taxon>Aeromonadales</taxon>
        <taxon>Aeromonadaceae</taxon>
        <taxon>Aeromonas</taxon>
    </lineage>
</organism>
<evidence type="ECO:0000259" key="1">
    <source>
        <dbReference type="PROSITE" id="PS50943"/>
    </source>
</evidence>
<dbReference type="InterPro" id="IPR010982">
    <property type="entry name" value="Lambda_DNA-bd_dom_sf"/>
</dbReference>
<dbReference type="Gene3D" id="1.10.260.40">
    <property type="entry name" value="lambda repressor-like DNA-binding domains"/>
    <property type="match status" value="1"/>
</dbReference>
<feature type="domain" description="HTH cro/C1-type" evidence="1">
    <location>
        <begin position="97"/>
        <end position="123"/>
    </location>
</feature>
<dbReference type="InterPro" id="IPR013321">
    <property type="entry name" value="Arc_rbn_hlx_hlx"/>
</dbReference>
<dbReference type="InterPro" id="IPR010985">
    <property type="entry name" value="Ribbon_hlx_hlx"/>
</dbReference>
<reference evidence="2" key="1">
    <citation type="submission" date="2023-02" db="EMBL/GenBank/DDBJ databases">
        <title>The sequence of Aeromonas hydrophila K533.</title>
        <authorList>
            <person name="Luo X."/>
        </authorList>
    </citation>
    <scope>NUCLEOTIDE SEQUENCE</scope>
    <source>
        <strain evidence="2">K533</strain>
    </source>
</reference>
<dbReference type="InterPro" id="IPR001387">
    <property type="entry name" value="Cro/C1-type_HTH"/>
</dbReference>
<dbReference type="InterPro" id="IPR053853">
    <property type="entry name" value="FitA-like_RHH"/>
</dbReference>
<dbReference type="EMBL" id="CP118942">
    <property type="protein sequence ID" value="WEE27674.1"/>
    <property type="molecule type" value="Genomic_DNA"/>
</dbReference>
<accession>A0AAX3PAG2</accession>
<dbReference type="GO" id="GO:0006355">
    <property type="term" value="P:regulation of DNA-templated transcription"/>
    <property type="evidence" value="ECO:0007669"/>
    <property type="project" value="InterPro"/>
</dbReference>
<proteinExistence type="predicted"/>
<dbReference type="AlphaFoldDB" id="A0AAX3PAG2"/>
<gene>
    <name evidence="2" type="ORF">PY771_04980</name>
</gene>
<dbReference type="Proteomes" id="UP001214666">
    <property type="component" value="Chromosome"/>
</dbReference>
<dbReference type="Gene3D" id="1.10.1220.10">
    <property type="entry name" value="Met repressor-like"/>
    <property type="match status" value="1"/>
</dbReference>
<sequence>MFKKIAIRNIPSQIFQALETLANHHDRSTEAEARQALRAWVEPSSMQNSRNSRCKAVAARLNLMLTQVNAGQQGRDLAPSHIAEAIKEERAGEVEDWFLGEKEPSFAQLEAIASFLGVNSEWLKHGDKTPYPPEYQRLSENPFEAVDWLLTWNDTTDASSDRTVKTLHLLRADNDTGELYIVKESDQGHFRTFYTPIHISEAIGTGGEASLAALFVTLELLYKRYTTMGSDIMVLGYQLRPNDIMQLTGGNTHPRVLLKEASRSMWWEDLWDRKMAPNHNYFPGWQSLYERIDRVISGKTYLNKIRTQIRQGATAMPHDDLQHV</sequence>
<dbReference type="SUPFAM" id="SSF47598">
    <property type="entry name" value="Ribbon-helix-helix"/>
    <property type="match status" value="1"/>
</dbReference>
<protein>
    <recommendedName>
        <fullName evidence="1">HTH cro/C1-type domain-containing protein</fullName>
    </recommendedName>
</protein>
<evidence type="ECO:0000313" key="3">
    <source>
        <dbReference type="Proteomes" id="UP001214666"/>
    </source>
</evidence>
<evidence type="ECO:0000313" key="2">
    <source>
        <dbReference type="EMBL" id="WEE27674.1"/>
    </source>
</evidence>
<dbReference type="RefSeq" id="WP_043168312.1">
    <property type="nucleotide sequence ID" value="NZ_CP118942.1"/>
</dbReference>
<name>A0AAX3PAG2_AERHY</name>
<dbReference type="Pfam" id="PF22513">
    <property type="entry name" value="FitA-like_RHH"/>
    <property type="match status" value="1"/>
</dbReference>
<dbReference type="GO" id="GO:0003677">
    <property type="term" value="F:DNA binding"/>
    <property type="evidence" value="ECO:0007669"/>
    <property type="project" value="InterPro"/>
</dbReference>
<dbReference type="PROSITE" id="PS50943">
    <property type="entry name" value="HTH_CROC1"/>
    <property type="match status" value="1"/>
</dbReference>